<dbReference type="InterPro" id="IPR006140">
    <property type="entry name" value="D-isomer_DH_NAD-bd"/>
</dbReference>
<dbReference type="GO" id="GO:0016616">
    <property type="term" value="F:oxidoreductase activity, acting on the CH-OH group of donors, NAD or NADP as acceptor"/>
    <property type="evidence" value="ECO:0007669"/>
    <property type="project" value="UniProtKB-ARBA"/>
</dbReference>
<keyword evidence="6" id="KW-1185">Reference proteome</keyword>
<comment type="caution">
    <text evidence="5">The sequence shown here is derived from an EMBL/GenBank/DDBJ whole genome shotgun (WGS) entry which is preliminary data.</text>
</comment>
<evidence type="ECO:0000256" key="1">
    <source>
        <dbReference type="ARBA" id="ARBA00023002"/>
    </source>
</evidence>
<organism evidence="5 6">
    <name type="scientific">Thalassospira xianhensis MCCC 1A02616</name>
    <dbReference type="NCBI Taxonomy" id="1177929"/>
    <lineage>
        <taxon>Bacteria</taxon>
        <taxon>Pseudomonadati</taxon>
        <taxon>Pseudomonadota</taxon>
        <taxon>Alphaproteobacteria</taxon>
        <taxon>Rhodospirillales</taxon>
        <taxon>Thalassospiraceae</taxon>
        <taxon>Thalassospira</taxon>
    </lineage>
</organism>
<reference evidence="5 6" key="1">
    <citation type="submission" date="2014-07" db="EMBL/GenBank/DDBJ databases">
        <title>Draft genome sequence of Thalassospira xianhensis P-4 (MCCC 1A02616).</title>
        <authorList>
            <person name="Lai Q."/>
            <person name="Shao Z."/>
        </authorList>
    </citation>
    <scope>NUCLEOTIDE SEQUENCE [LARGE SCALE GENOMIC DNA]</scope>
    <source>
        <strain evidence="5 6">MCCC 1A02616</strain>
    </source>
</reference>
<feature type="domain" description="D-isomer specific 2-hydroxyacid dehydrogenase NAD-binding" evidence="4">
    <location>
        <begin position="140"/>
        <end position="311"/>
    </location>
</feature>
<dbReference type="Gene3D" id="3.40.50.720">
    <property type="entry name" value="NAD(P)-binding Rossmann-like Domain"/>
    <property type="match status" value="2"/>
</dbReference>
<dbReference type="CDD" id="cd12164">
    <property type="entry name" value="GDH_like_2"/>
    <property type="match status" value="1"/>
</dbReference>
<dbReference type="SUPFAM" id="SSF51735">
    <property type="entry name" value="NAD(P)-binding Rossmann-fold domains"/>
    <property type="match status" value="1"/>
</dbReference>
<accession>A0A367UGB3</accession>
<dbReference type="PROSITE" id="PS00065">
    <property type="entry name" value="D_2_HYDROXYACID_DH_1"/>
    <property type="match status" value="1"/>
</dbReference>
<feature type="compositionally biased region" description="Polar residues" evidence="3">
    <location>
        <begin position="12"/>
        <end position="21"/>
    </location>
</feature>
<evidence type="ECO:0000256" key="2">
    <source>
        <dbReference type="ARBA" id="ARBA00023027"/>
    </source>
</evidence>
<keyword evidence="2" id="KW-0520">NAD</keyword>
<evidence type="ECO:0000256" key="3">
    <source>
        <dbReference type="SAM" id="MobiDB-lite"/>
    </source>
</evidence>
<keyword evidence="1" id="KW-0560">Oxidoreductase</keyword>
<dbReference type="SUPFAM" id="SSF52283">
    <property type="entry name" value="Formate/glycerate dehydrogenase catalytic domain-like"/>
    <property type="match status" value="1"/>
</dbReference>
<gene>
    <name evidence="5" type="ORF">TH5_04460</name>
</gene>
<feature type="compositionally biased region" description="Polar residues" evidence="3">
    <location>
        <begin position="28"/>
        <end position="38"/>
    </location>
</feature>
<dbReference type="GO" id="GO:0051287">
    <property type="term" value="F:NAD binding"/>
    <property type="evidence" value="ECO:0007669"/>
    <property type="project" value="InterPro"/>
</dbReference>
<evidence type="ECO:0000313" key="6">
    <source>
        <dbReference type="Proteomes" id="UP000252419"/>
    </source>
</evidence>
<dbReference type="Pfam" id="PF02826">
    <property type="entry name" value="2-Hacid_dh_C"/>
    <property type="match status" value="1"/>
</dbReference>
<dbReference type="PANTHER" id="PTHR43333:SF1">
    <property type="entry name" value="D-ISOMER SPECIFIC 2-HYDROXYACID DEHYDROGENASE NAD-BINDING DOMAIN-CONTAINING PROTEIN"/>
    <property type="match status" value="1"/>
</dbReference>
<dbReference type="PANTHER" id="PTHR43333">
    <property type="entry name" value="2-HACID_DH_C DOMAIN-CONTAINING PROTEIN"/>
    <property type="match status" value="1"/>
</dbReference>
<proteinExistence type="predicted"/>
<evidence type="ECO:0000313" key="5">
    <source>
        <dbReference type="EMBL" id="RCK07189.1"/>
    </source>
</evidence>
<dbReference type="Proteomes" id="UP000252419">
    <property type="component" value="Unassembled WGS sequence"/>
</dbReference>
<dbReference type="AlphaFoldDB" id="A0A367UGB3"/>
<dbReference type="EMBL" id="JPWA01000003">
    <property type="protein sequence ID" value="RCK07189.1"/>
    <property type="molecule type" value="Genomic_DNA"/>
</dbReference>
<sequence length="346" mass="37778">MPVLIGILDTPKPSTRFTSPSGEFPMSAASSDNSTRTNPNILIAAAGEDDRWKEAMVTRLPDANIVTQHENYDPATIYFALLWKQPQGLLKSLTNLQAIFSLGAGVDHVLSTPSLPADVPVIRLENAGMADQMVQYHLYAALHFMRDFDIYARQQAKADWTQHDVARISKCRVGVMGLGALGAAVATALTQLGFAVSGWSRTMKAIDGITTYAGTETLHEFLSQSEILICMLPRTAETEGVLNSNTLSQLPKDAVVINAARGAMIVEADLLRLLDTGHLRGAFLDVAITEPLPESHPFWDHPKIRITPHIAAATRIEESVDQIAENIDRITRGETPRGLVDRKTGY</sequence>
<protein>
    <submittedName>
        <fullName evidence="5">Hydroxyacid dehydrogenase</fullName>
    </submittedName>
</protein>
<evidence type="ECO:0000259" key="4">
    <source>
        <dbReference type="Pfam" id="PF02826"/>
    </source>
</evidence>
<dbReference type="InterPro" id="IPR036291">
    <property type="entry name" value="NAD(P)-bd_dom_sf"/>
</dbReference>
<dbReference type="InterPro" id="IPR029752">
    <property type="entry name" value="D-isomer_DH_CS1"/>
</dbReference>
<name>A0A367UGB3_9PROT</name>
<feature type="region of interest" description="Disordered" evidence="3">
    <location>
        <begin position="11"/>
        <end position="38"/>
    </location>
</feature>